<dbReference type="KEGG" id="kgn:GY169_01965"/>
<sequence>MDAEVPVRRVTLALGIFFDGTGNNALTTQKMVEIFRQQHGNIDSVEAEPLFRRHAQTHFGVSGTQAASYLGYYTNIYALQALYALPDSAGKERIQQAIYIEGVGTCVGKPDCVIGMGFGTGEYGVIAKTDEAIARLASAVSVALASLSGPWVVDCVLFDLFGFSRGAAAARHFANRIQSEDPAIFRAIASAVGDLPRMRCRFIGLFDTVAAIATLANGMDPHGPDTGEVNLVLRPGVAEHVFHIVAQHECRYNFALNSVAPAWPELLLPGAHSDIGGGYLPRIREDLFLTRPQVETVPWNEPGERSRVYRQAVAQLSALNNAPVMAPLMRTHSVMPATWEDEFAPNDRYGQMQKRCFAALTLRQRLVSADWSQAALWVMLDAARAAGVLFDEPTLHLPEALIPLVERARQMGKAVRVGSRINGFSTQELDTLAQDYIHCSANWNSVTVNDAGELYGGAAVAETLGFVNRPDEGWVRTVYDLNGKKW</sequence>
<dbReference type="EMBL" id="CP050321">
    <property type="protein sequence ID" value="QIR25635.1"/>
    <property type="molecule type" value="Genomic_DNA"/>
</dbReference>
<dbReference type="AlphaFoldDB" id="A0A6G9RH91"/>
<evidence type="ECO:0000313" key="2">
    <source>
        <dbReference type="EMBL" id="QIR25635.1"/>
    </source>
</evidence>
<dbReference type="InterPro" id="IPR018712">
    <property type="entry name" value="Tle1-like_cat"/>
</dbReference>
<proteinExistence type="predicted"/>
<dbReference type="Pfam" id="PF09994">
    <property type="entry name" value="T6SS_Tle1-like_cat"/>
    <property type="match status" value="1"/>
</dbReference>
<reference evidence="2 3" key="1">
    <citation type="submission" date="2020-02" db="EMBL/GenBank/DDBJ databases">
        <title>Whole genome PO2S7.</title>
        <authorList>
            <person name="Singha K.M."/>
        </authorList>
    </citation>
    <scope>NUCLEOTIDE SEQUENCE [LARGE SCALE GENOMIC DNA]</scope>
    <source>
        <strain evidence="2 3">PO2S7</strain>
    </source>
</reference>
<evidence type="ECO:0000259" key="1">
    <source>
        <dbReference type="Pfam" id="PF09994"/>
    </source>
</evidence>
<feature type="domain" description="T6SS Phospholipase effector Tle1-like catalytic" evidence="1">
    <location>
        <begin position="197"/>
        <end position="281"/>
    </location>
</feature>
<dbReference type="PANTHER" id="PTHR33840">
    <property type="match status" value="1"/>
</dbReference>
<dbReference type="PANTHER" id="PTHR33840:SF1">
    <property type="entry name" value="TLE1 PHOSPHOLIPASE DOMAIN-CONTAINING PROTEIN"/>
    <property type="match status" value="1"/>
</dbReference>
<name>A0A6G9RH91_9ENTR</name>
<evidence type="ECO:0000313" key="3">
    <source>
        <dbReference type="Proteomes" id="UP000503580"/>
    </source>
</evidence>
<accession>A0A6G9RH91</accession>
<dbReference type="Proteomes" id="UP000503580">
    <property type="component" value="Chromosome"/>
</dbReference>
<dbReference type="RefSeq" id="WP_167574895.1">
    <property type="nucleotide sequence ID" value="NZ_CP050321.1"/>
</dbReference>
<protein>
    <submittedName>
        <fullName evidence="2">DUF2235 domain-containing protein</fullName>
    </submittedName>
</protein>
<organism evidence="2 3">
    <name type="scientific">Kluyvera genomosp. 3</name>
    <dbReference type="NCBI Taxonomy" id="2774055"/>
    <lineage>
        <taxon>Bacteria</taxon>
        <taxon>Pseudomonadati</taxon>
        <taxon>Pseudomonadota</taxon>
        <taxon>Gammaproteobacteria</taxon>
        <taxon>Enterobacterales</taxon>
        <taxon>Enterobacteriaceae</taxon>
        <taxon>Kluyvera</taxon>
    </lineage>
</organism>
<gene>
    <name evidence="2" type="ORF">GY169_01965</name>
</gene>
<keyword evidence="3" id="KW-1185">Reference proteome</keyword>